<accession>A0AAV1TTW6</accession>
<dbReference type="PANTHER" id="PTHR15681">
    <property type="entry name" value="MAD2L1-BINDING PROTEIN"/>
    <property type="match status" value="1"/>
</dbReference>
<dbReference type="InterPro" id="IPR009511">
    <property type="entry name" value="MAD1/Cdc20-bound-Mad2-bd"/>
</dbReference>
<evidence type="ECO:0000313" key="1">
    <source>
        <dbReference type="EMBL" id="CAK7924897.1"/>
    </source>
</evidence>
<sequence length="302" mass="34087">MTECRVTYRTAFDRELRAFVVKQLVKYLLLIRGQVPCLYDELPKFVERFRLEEQMGPLNGKRLPLREGLKKAVKCVEAAEQLFQVHLDAIFALQVKRVALVFGSSTISPREVFIVEFKDVKDAEVLLSGAVPSPARSGLTDDSLEDSETMAVPSRVMTREKLMHLCAQKCMRALFVHSMQHFSRALPATKLHVAVLADRQAARVAGFIPKQHFKLRLPKDKRGVRTHYVTICSKLACKKDSQQLDAVESTYNNTSKPSGRAGEVEPMSIHKPANTNESDMLWHVLELPIPGFSEVINTREGQ</sequence>
<comment type="caution">
    <text evidence="1">The sequence shown here is derived from an EMBL/GenBank/DDBJ whole genome shotgun (WGS) entry which is preliminary data.</text>
</comment>
<dbReference type="Gene3D" id="3.30.900.20">
    <property type="match status" value="1"/>
</dbReference>
<name>A0AAV1TTW6_9STRA</name>
<proteinExistence type="predicted"/>
<gene>
    <name evidence="1" type="ORF">PM001_LOCUS10047</name>
</gene>
<protein>
    <recommendedName>
        <fullName evidence="3">HORMA domain-containing protein</fullName>
    </recommendedName>
</protein>
<evidence type="ECO:0000313" key="2">
    <source>
        <dbReference type="Proteomes" id="UP001162060"/>
    </source>
</evidence>
<organism evidence="1 2">
    <name type="scientific">Peronospora matthiolae</name>
    <dbReference type="NCBI Taxonomy" id="2874970"/>
    <lineage>
        <taxon>Eukaryota</taxon>
        <taxon>Sar</taxon>
        <taxon>Stramenopiles</taxon>
        <taxon>Oomycota</taxon>
        <taxon>Peronosporomycetes</taxon>
        <taxon>Peronosporales</taxon>
        <taxon>Peronosporaceae</taxon>
        <taxon>Peronospora</taxon>
    </lineage>
</organism>
<dbReference type="GO" id="GO:0005634">
    <property type="term" value="C:nucleus"/>
    <property type="evidence" value="ECO:0007669"/>
    <property type="project" value="InterPro"/>
</dbReference>
<dbReference type="EMBL" id="CAKLBY020000078">
    <property type="protein sequence ID" value="CAK7924897.1"/>
    <property type="molecule type" value="Genomic_DNA"/>
</dbReference>
<reference evidence="1" key="1">
    <citation type="submission" date="2024-01" db="EMBL/GenBank/DDBJ databases">
        <authorList>
            <person name="Webb A."/>
        </authorList>
    </citation>
    <scope>NUCLEOTIDE SEQUENCE</scope>
    <source>
        <strain evidence="1">Pm1</strain>
    </source>
</reference>
<dbReference type="Proteomes" id="UP001162060">
    <property type="component" value="Unassembled WGS sequence"/>
</dbReference>
<dbReference type="AlphaFoldDB" id="A0AAV1TTW6"/>
<dbReference type="InterPro" id="IPR053729">
    <property type="entry name" value="MAD2L1BP_domain_sf"/>
</dbReference>
<dbReference type="PANTHER" id="PTHR15681:SF1">
    <property type="entry name" value="MAD2L1-BINDING PROTEIN"/>
    <property type="match status" value="1"/>
</dbReference>
<dbReference type="GO" id="GO:0007096">
    <property type="term" value="P:regulation of exit from mitosis"/>
    <property type="evidence" value="ECO:0007669"/>
    <property type="project" value="InterPro"/>
</dbReference>
<evidence type="ECO:0008006" key="3">
    <source>
        <dbReference type="Google" id="ProtNLM"/>
    </source>
</evidence>